<dbReference type="EMBL" id="VUOB01000063">
    <property type="protein sequence ID" value="KAA2254088.1"/>
    <property type="molecule type" value="Genomic_DNA"/>
</dbReference>
<comment type="caution">
    <text evidence="2">The sequence shown here is derived from an EMBL/GenBank/DDBJ whole genome shotgun (WGS) entry which is preliminary data.</text>
</comment>
<protein>
    <submittedName>
        <fullName evidence="2">DUF998 domain-containing protein</fullName>
    </submittedName>
</protein>
<feature type="transmembrane region" description="Helical" evidence="1">
    <location>
        <begin position="115"/>
        <end position="137"/>
    </location>
</feature>
<keyword evidence="3" id="KW-1185">Reference proteome</keyword>
<dbReference type="Proteomes" id="UP000323454">
    <property type="component" value="Unassembled WGS sequence"/>
</dbReference>
<dbReference type="AlphaFoldDB" id="A0A5B2WT03"/>
<reference evidence="2 3" key="2">
    <citation type="submission" date="2019-09" db="EMBL/GenBank/DDBJ databases">
        <authorList>
            <person name="Jin C."/>
        </authorList>
    </citation>
    <scope>NUCLEOTIDE SEQUENCE [LARGE SCALE GENOMIC DNA]</scope>
    <source>
        <strain evidence="2 3">AN110305</strain>
    </source>
</reference>
<dbReference type="RefSeq" id="WP_149853453.1">
    <property type="nucleotide sequence ID" value="NZ_VUOB01000063.1"/>
</dbReference>
<accession>A0A5B2WT03</accession>
<reference evidence="2 3" key="1">
    <citation type="submission" date="2019-09" db="EMBL/GenBank/DDBJ databases">
        <title>Goodfellowia gen. nov., a new genus of the Pseudonocardineae related to Actinoalloteichus, containing Goodfellowia coeruleoviolacea gen. nov., comb. nov. gen. nov., comb. nov.</title>
        <authorList>
            <person name="Labeda D."/>
        </authorList>
    </citation>
    <scope>NUCLEOTIDE SEQUENCE [LARGE SCALE GENOMIC DNA]</scope>
    <source>
        <strain evidence="2 3">AN110305</strain>
    </source>
</reference>
<keyword evidence="1" id="KW-1133">Transmembrane helix</keyword>
<proteinExistence type="predicted"/>
<keyword evidence="1" id="KW-0472">Membrane</keyword>
<sequence length="235" mass="24504">MRGSFATRVAVVAGVSLVVLGAALLVVLHLLPGAGGVDPVDNVLSDYARQSDGWVFRSALVITAAGSAALWLVLADGRVLSGRLVTVVMTVWVGSLVGVAAFTNDPLGVSRSVHGSLHLLSTIVACLCLPVVGLATGWRHRRHDTWARLAGSTIWLAFAKIALLLLAVYVLVYNDFADGKDHTGTGFGLVERGMVAVDIGALIVFGVWAWRITGRARGAADAVPPPHRAETGSPG</sequence>
<name>A0A5B2WT03_9PSEU</name>
<feature type="transmembrane region" description="Helical" evidence="1">
    <location>
        <begin position="192"/>
        <end position="210"/>
    </location>
</feature>
<dbReference type="InterPro" id="IPR009339">
    <property type="entry name" value="DUF998"/>
</dbReference>
<organism evidence="2 3">
    <name type="scientific">Solihabitans fulvus</name>
    <dbReference type="NCBI Taxonomy" id="1892852"/>
    <lineage>
        <taxon>Bacteria</taxon>
        <taxon>Bacillati</taxon>
        <taxon>Actinomycetota</taxon>
        <taxon>Actinomycetes</taxon>
        <taxon>Pseudonocardiales</taxon>
        <taxon>Pseudonocardiaceae</taxon>
        <taxon>Solihabitans</taxon>
    </lineage>
</organism>
<evidence type="ECO:0000313" key="2">
    <source>
        <dbReference type="EMBL" id="KAA2254088.1"/>
    </source>
</evidence>
<feature type="transmembrane region" description="Helical" evidence="1">
    <location>
        <begin position="149"/>
        <end position="172"/>
    </location>
</feature>
<feature type="transmembrane region" description="Helical" evidence="1">
    <location>
        <begin position="9"/>
        <end position="34"/>
    </location>
</feature>
<dbReference type="OrthoDB" id="3622813at2"/>
<keyword evidence="1" id="KW-0812">Transmembrane</keyword>
<feature type="transmembrane region" description="Helical" evidence="1">
    <location>
        <begin position="84"/>
        <end position="103"/>
    </location>
</feature>
<feature type="transmembrane region" description="Helical" evidence="1">
    <location>
        <begin position="54"/>
        <end position="75"/>
    </location>
</feature>
<dbReference type="Pfam" id="PF06197">
    <property type="entry name" value="DUF998"/>
    <property type="match status" value="1"/>
</dbReference>
<evidence type="ECO:0000313" key="3">
    <source>
        <dbReference type="Proteomes" id="UP000323454"/>
    </source>
</evidence>
<evidence type="ECO:0000256" key="1">
    <source>
        <dbReference type="SAM" id="Phobius"/>
    </source>
</evidence>
<gene>
    <name evidence="2" type="ORF">F0L68_31245</name>
</gene>